<evidence type="ECO:0000313" key="2">
    <source>
        <dbReference type="Proteomes" id="UP001642483"/>
    </source>
</evidence>
<proteinExistence type="predicted"/>
<gene>
    <name evidence="1" type="ORF">CVLEPA_LOCUS14680</name>
</gene>
<keyword evidence="2" id="KW-1185">Reference proteome</keyword>
<accession>A0ABP0FVL0</accession>
<name>A0ABP0FVL0_CLALP</name>
<dbReference type="Proteomes" id="UP001642483">
    <property type="component" value="Unassembled WGS sequence"/>
</dbReference>
<dbReference type="EMBL" id="CAWYQH010000097">
    <property type="protein sequence ID" value="CAK8683627.1"/>
    <property type="molecule type" value="Genomic_DNA"/>
</dbReference>
<sequence length="95" mass="10871">MEKHLLHAVLAHRRPSKRRGEEPFYTISICYTVLVSNPTGLTPYDCNALGDYRSSTPPPPINARRFAHFPRFTIQIRSVLCNRYTAFNLGAVHKD</sequence>
<comment type="caution">
    <text evidence="1">The sequence shown here is derived from an EMBL/GenBank/DDBJ whole genome shotgun (WGS) entry which is preliminary data.</text>
</comment>
<evidence type="ECO:0000313" key="1">
    <source>
        <dbReference type="EMBL" id="CAK8683627.1"/>
    </source>
</evidence>
<reference evidence="1 2" key="1">
    <citation type="submission" date="2024-02" db="EMBL/GenBank/DDBJ databases">
        <authorList>
            <person name="Daric V."/>
            <person name="Darras S."/>
        </authorList>
    </citation>
    <scope>NUCLEOTIDE SEQUENCE [LARGE SCALE GENOMIC DNA]</scope>
</reference>
<protein>
    <submittedName>
        <fullName evidence="1">Uncharacterized protein</fullName>
    </submittedName>
</protein>
<organism evidence="1 2">
    <name type="scientific">Clavelina lepadiformis</name>
    <name type="common">Light-bulb sea squirt</name>
    <name type="synonym">Ascidia lepadiformis</name>
    <dbReference type="NCBI Taxonomy" id="159417"/>
    <lineage>
        <taxon>Eukaryota</taxon>
        <taxon>Metazoa</taxon>
        <taxon>Chordata</taxon>
        <taxon>Tunicata</taxon>
        <taxon>Ascidiacea</taxon>
        <taxon>Aplousobranchia</taxon>
        <taxon>Clavelinidae</taxon>
        <taxon>Clavelina</taxon>
    </lineage>
</organism>